<keyword evidence="8" id="KW-1185">Reference proteome</keyword>
<protein>
    <submittedName>
        <fullName evidence="7">Uncharacterized membrane protein YhhN</fullName>
    </submittedName>
</protein>
<keyword evidence="4 6" id="KW-1133">Transmembrane helix</keyword>
<feature type="transmembrane region" description="Helical" evidence="6">
    <location>
        <begin position="43"/>
        <end position="67"/>
    </location>
</feature>
<dbReference type="STRING" id="1123755.SAMN05444714_0685"/>
<dbReference type="RefSeq" id="WP_090203976.1">
    <property type="nucleotide sequence ID" value="NZ_FOZM01000001.1"/>
</dbReference>
<comment type="similarity">
    <text evidence="2">Belongs to the TMEM86 family.</text>
</comment>
<evidence type="ECO:0000256" key="6">
    <source>
        <dbReference type="SAM" id="Phobius"/>
    </source>
</evidence>
<sequence>MNVIITVWALIGGSALLSVWFLLRYCWQGPSLAKTVIKTGSVAGLALAALLLGGVSWLFAALALAALGDFFLSRAGDRAFLAGLVSFALAHLAYVALMLETGASMDVNLFTVLVALVSVAMVFVLFPRAGALRWPVAGYVAIIAAMGMIAVSLPMSFVVAMFAAALFMASDIVLGLERFVWPPAHRMARVAPFFVWTTYWGAQLLFLFAFAIERSL</sequence>
<proteinExistence type="inferred from homology"/>
<feature type="transmembrane region" description="Helical" evidence="6">
    <location>
        <begin position="79"/>
        <end position="97"/>
    </location>
</feature>
<reference evidence="7 8" key="1">
    <citation type="submission" date="2016-10" db="EMBL/GenBank/DDBJ databases">
        <authorList>
            <person name="de Groot N.N."/>
        </authorList>
    </citation>
    <scope>NUCLEOTIDE SEQUENCE [LARGE SCALE GENOMIC DNA]</scope>
    <source>
        <strain evidence="7 8">DSM 29433</strain>
    </source>
</reference>
<dbReference type="GO" id="GO:0016020">
    <property type="term" value="C:membrane"/>
    <property type="evidence" value="ECO:0007669"/>
    <property type="project" value="UniProtKB-SubCell"/>
</dbReference>
<dbReference type="Proteomes" id="UP000198926">
    <property type="component" value="Unassembled WGS sequence"/>
</dbReference>
<dbReference type="AlphaFoldDB" id="A0A1I6LMC2"/>
<evidence type="ECO:0000256" key="5">
    <source>
        <dbReference type="ARBA" id="ARBA00023136"/>
    </source>
</evidence>
<accession>A0A1I6LMC2</accession>
<evidence type="ECO:0000256" key="2">
    <source>
        <dbReference type="ARBA" id="ARBA00007375"/>
    </source>
</evidence>
<gene>
    <name evidence="7" type="ORF">SAMN05444714_0685</name>
</gene>
<feature type="transmembrane region" description="Helical" evidence="6">
    <location>
        <begin position="159"/>
        <end position="181"/>
    </location>
</feature>
<dbReference type="OrthoDB" id="345840at2"/>
<feature type="transmembrane region" description="Helical" evidence="6">
    <location>
        <begin position="193"/>
        <end position="212"/>
    </location>
</feature>
<evidence type="ECO:0000313" key="8">
    <source>
        <dbReference type="Proteomes" id="UP000198926"/>
    </source>
</evidence>
<dbReference type="EMBL" id="FOZM01000001">
    <property type="protein sequence ID" value="SFS04528.1"/>
    <property type="molecule type" value="Genomic_DNA"/>
</dbReference>
<keyword evidence="5 6" id="KW-0472">Membrane</keyword>
<evidence type="ECO:0000256" key="4">
    <source>
        <dbReference type="ARBA" id="ARBA00022989"/>
    </source>
</evidence>
<name>A0A1I6LMC2_9RHOB</name>
<comment type="subcellular location">
    <subcellularLocation>
        <location evidence="1">Membrane</location>
        <topology evidence="1">Multi-pass membrane protein</topology>
    </subcellularLocation>
</comment>
<dbReference type="PANTHER" id="PTHR31885">
    <property type="entry name" value="GH04784P"/>
    <property type="match status" value="1"/>
</dbReference>
<feature type="transmembrane region" description="Helical" evidence="6">
    <location>
        <begin position="5"/>
        <end position="23"/>
    </location>
</feature>
<dbReference type="Pfam" id="PF07947">
    <property type="entry name" value="YhhN"/>
    <property type="match status" value="1"/>
</dbReference>
<feature type="transmembrane region" description="Helical" evidence="6">
    <location>
        <begin position="109"/>
        <end position="127"/>
    </location>
</feature>
<evidence type="ECO:0000256" key="1">
    <source>
        <dbReference type="ARBA" id="ARBA00004141"/>
    </source>
</evidence>
<organism evidence="7 8">
    <name type="scientific">Yoonia litorea</name>
    <dbReference type="NCBI Taxonomy" id="1123755"/>
    <lineage>
        <taxon>Bacteria</taxon>
        <taxon>Pseudomonadati</taxon>
        <taxon>Pseudomonadota</taxon>
        <taxon>Alphaproteobacteria</taxon>
        <taxon>Rhodobacterales</taxon>
        <taxon>Paracoccaceae</taxon>
        <taxon>Yoonia</taxon>
    </lineage>
</organism>
<dbReference type="InterPro" id="IPR012506">
    <property type="entry name" value="TMEM86B-like"/>
</dbReference>
<keyword evidence="3 6" id="KW-0812">Transmembrane</keyword>
<feature type="transmembrane region" description="Helical" evidence="6">
    <location>
        <begin position="134"/>
        <end position="153"/>
    </location>
</feature>
<dbReference type="PANTHER" id="PTHR31885:SF6">
    <property type="entry name" value="GH04784P"/>
    <property type="match status" value="1"/>
</dbReference>
<evidence type="ECO:0000313" key="7">
    <source>
        <dbReference type="EMBL" id="SFS04528.1"/>
    </source>
</evidence>
<dbReference type="GO" id="GO:0016787">
    <property type="term" value="F:hydrolase activity"/>
    <property type="evidence" value="ECO:0007669"/>
    <property type="project" value="TreeGrafter"/>
</dbReference>
<evidence type="ECO:0000256" key="3">
    <source>
        <dbReference type="ARBA" id="ARBA00022692"/>
    </source>
</evidence>